<feature type="transmembrane region" description="Helical" evidence="1">
    <location>
        <begin position="327"/>
        <end position="347"/>
    </location>
</feature>
<proteinExistence type="predicted"/>
<feature type="transmembrane region" description="Helical" evidence="1">
    <location>
        <begin position="231"/>
        <end position="254"/>
    </location>
</feature>
<dbReference type="Pfam" id="PF04143">
    <property type="entry name" value="Sulf_transp"/>
    <property type="match status" value="1"/>
</dbReference>
<dbReference type="eggNOG" id="COG2391">
    <property type="taxonomic scope" value="Bacteria"/>
</dbReference>
<dbReference type="EMBL" id="AJSX01000047">
    <property type="protein sequence ID" value="EIJ67280.1"/>
    <property type="molecule type" value="Genomic_DNA"/>
</dbReference>
<evidence type="ECO:0000256" key="1">
    <source>
        <dbReference type="SAM" id="Phobius"/>
    </source>
</evidence>
<dbReference type="AlphaFoldDB" id="I3D6D7"/>
<dbReference type="InterPro" id="IPR026366">
    <property type="entry name" value="Seleno_YedE"/>
</dbReference>
<protein>
    <submittedName>
        <fullName evidence="2">Selenium metabolism protein, YedE family</fullName>
    </submittedName>
</protein>
<feature type="transmembrane region" description="Helical" evidence="1">
    <location>
        <begin position="303"/>
        <end position="321"/>
    </location>
</feature>
<feature type="transmembrane region" description="Helical" evidence="1">
    <location>
        <begin position="154"/>
        <end position="173"/>
    </location>
</feature>
<feature type="transmembrane region" description="Helical" evidence="1">
    <location>
        <begin position="193"/>
        <end position="210"/>
    </location>
</feature>
<dbReference type="RefSeq" id="WP_005761748.1">
    <property type="nucleotide sequence ID" value="NZ_AJSX01000047.1"/>
</dbReference>
<feature type="transmembrane region" description="Helical" evidence="1">
    <location>
        <begin position="266"/>
        <end position="283"/>
    </location>
</feature>
<dbReference type="OrthoDB" id="3190590at2"/>
<keyword evidence="1" id="KW-0812">Transmembrane</keyword>
<keyword evidence="3" id="KW-1185">Reference proteome</keyword>
<dbReference type="Proteomes" id="UP000006457">
    <property type="component" value="Unassembled WGS sequence"/>
</dbReference>
<name>I3D6D7_9PAST</name>
<keyword evidence="1" id="KW-0472">Membrane</keyword>
<evidence type="ECO:0000313" key="3">
    <source>
        <dbReference type="Proteomes" id="UP000006457"/>
    </source>
</evidence>
<feature type="transmembrane region" description="Helical" evidence="1">
    <location>
        <begin position="86"/>
        <end position="109"/>
    </location>
</feature>
<comment type="caution">
    <text evidence="2">The sequence shown here is derived from an EMBL/GenBank/DDBJ whole genome shotgun (WGS) entry which is preliminary data.</text>
</comment>
<accession>I3D6D7</accession>
<evidence type="ECO:0000313" key="2">
    <source>
        <dbReference type="EMBL" id="EIJ67280.1"/>
    </source>
</evidence>
<dbReference type="InterPro" id="IPR007272">
    <property type="entry name" value="Sulf_transp_TsuA/YedE"/>
</dbReference>
<dbReference type="PATRIC" id="fig|1095749.3.peg.2131"/>
<keyword evidence="1" id="KW-1133">Transmembrane helix</keyword>
<reference evidence="2" key="1">
    <citation type="submission" date="2012-03" db="EMBL/GenBank/DDBJ databases">
        <authorList>
            <person name="Harkins D.M."/>
            <person name="Madupu R."/>
            <person name="Durkin A.S."/>
            <person name="Torralba M."/>
            <person name="Methe B."/>
            <person name="Sutton G.G."/>
            <person name="Nelson K.E."/>
        </authorList>
    </citation>
    <scope>NUCLEOTIDE SEQUENCE [LARGE SCALE GENOMIC DNA]</scope>
    <source>
        <strain evidence="2">CCUG 2042</strain>
    </source>
</reference>
<organism evidence="2 3">
    <name type="scientific">Pasteurella bettyae CCUG 2042</name>
    <dbReference type="NCBI Taxonomy" id="1095749"/>
    <lineage>
        <taxon>Bacteria</taxon>
        <taxon>Pseudomonadati</taxon>
        <taxon>Pseudomonadota</taxon>
        <taxon>Gammaproteobacteria</taxon>
        <taxon>Pasteurellales</taxon>
        <taxon>Pasteurellaceae</taxon>
        <taxon>Pasteurella</taxon>
    </lineage>
</organism>
<feature type="transmembrane region" description="Helical" evidence="1">
    <location>
        <begin position="121"/>
        <end position="142"/>
    </location>
</feature>
<gene>
    <name evidence="2" type="ORF">HMPREF1052_0800</name>
</gene>
<sequence length="354" mass="37579">MKLITWPVVAGAALGIIAPLLTYYGNPGNMGFCAACFIRDTAGGLGLHRAAPLQYIRPELIGLVLGALASALLSKEYRPQGGSSPITRIVLGFFAMIGALTFLGCPWRAYLRLGGGDLTAIAGIIGLFVGVLGGIFFVKRGFSLGRSEQQHKATGLIPIFFVLLLLFLVSTQFSFGENLGIFFSSKGPASQHANLWLSLGAGIILGVLMQKSHFCTIGAFRNFVLFRDTHLLNGVISLIIFAFITNIALGQFHLGMENQPITHTQHLWSFFGMLLCGLCFSLGGGCPGKQLVHLGEGDNDSALFVLGMLLGAATAHNFGFAASGSGIGAFTIPALITGFLFCLYVGFTHKKLEA</sequence>
<dbReference type="NCBIfam" id="TIGR04112">
    <property type="entry name" value="seleno_YedE"/>
    <property type="match status" value="1"/>
</dbReference>